<sequence>MKTKRNYQTPPPPPNNSKSATIVGAFIVLFGAFLLLKNLNLGFLIPSWLFGFHSILIIVGLVIGVNSKFEKKSSYILITIGVIFLLKNWMDFSTGKVLIPLLAIVLGIYLIQRNRKLPSLPDDPETPPVPPTPPFRDEFDWDKRVDENDPINVNNSDERTDSNPFAHTNEQKGYSYNRYAENYLKVDSIFGSSKKIILSKNFLGGSMTNIFGSTEINLLQADLTQPIVIDVFQLFGSTKIIVPPHWMVSTSISSILSENDDRRVIINHPFDENKNLYITGTSILGNVTIKNS</sequence>
<evidence type="ECO:0000313" key="4">
    <source>
        <dbReference type="Proteomes" id="UP000306808"/>
    </source>
</evidence>
<organism evidence="3 4">
    <name type="scientific">Sphingobacterium olei</name>
    <dbReference type="NCBI Taxonomy" id="2571155"/>
    <lineage>
        <taxon>Bacteria</taxon>
        <taxon>Pseudomonadati</taxon>
        <taxon>Bacteroidota</taxon>
        <taxon>Sphingobacteriia</taxon>
        <taxon>Sphingobacteriales</taxon>
        <taxon>Sphingobacteriaceae</taxon>
        <taxon>Sphingobacterium</taxon>
    </lineage>
</organism>
<evidence type="ECO:0000313" key="3">
    <source>
        <dbReference type="EMBL" id="TJZ50616.1"/>
    </source>
</evidence>
<evidence type="ECO:0000256" key="1">
    <source>
        <dbReference type="SAM" id="Phobius"/>
    </source>
</evidence>
<dbReference type="RefSeq" id="WP_136903452.1">
    <property type="nucleotide sequence ID" value="NZ_SUME01000013.1"/>
</dbReference>
<dbReference type="AlphaFoldDB" id="A0A4U0NA36"/>
<keyword evidence="1" id="KW-0472">Membrane</keyword>
<name>A0A4U0NA36_9SPHI</name>
<reference evidence="3 4" key="1">
    <citation type="submission" date="2019-04" db="EMBL/GenBank/DDBJ databases">
        <title>Sphingobacterium olei sp. nov., isolated from oil-contaminated soil.</title>
        <authorList>
            <person name="Liu B."/>
        </authorList>
    </citation>
    <scope>NUCLEOTIDE SEQUENCE [LARGE SCALE GENOMIC DNA]</scope>
    <source>
        <strain evidence="3 4">HAL-9</strain>
    </source>
</reference>
<evidence type="ECO:0000259" key="2">
    <source>
        <dbReference type="Pfam" id="PF22570"/>
    </source>
</evidence>
<proteinExistence type="predicted"/>
<keyword evidence="1" id="KW-0812">Transmembrane</keyword>
<accession>A0A4U0NA36</accession>
<dbReference type="EMBL" id="SUME01000013">
    <property type="protein sequence ID" value="TJZ50616.1"/>
    <property type="molecule type" value="Genomic_DNA"/>
</dbReference>
<feature type="transmembrane region" description="Helical" evidence="1">
    <location>
        <begin position="20"/>
        <end position="36"/>
    </location>
</feature>
<keyword evidence="1" id="KW-1133">Transmembrane helix</keyword>
<dbReference type="Pfam" id="PF22570">
    <property type="entry name" value="LiaF-TM"/>
    <property type="match status" value="1"/>
</dbReference>
<protein>
    <recommendedName>
        <fullName evidence="2">LiaF transmembrane domain-containing protein</fullName>
    </recommendedName>
</protein>
<feature type="domain" description="LiaF transmembrane" evidence="2">
    <location>
        <begin position="22"/>
        <end position="116"/>
    </location>
</feature>
<dbReference type="InterPro" id="IPR054331">
    <property type="entry name" value="LiaF_TM"/>
</dbReference>
<feature type="transmembrane region" description="Helical" evidence="1">
    <location>
        <begin position="95"/>
        <end position="111"/>
    </location>
</feature>
<dbReference type="Proteomes" id="UP000306808">
    <property type="component" value="Unassembled WGS sequence"/>
</dbReference>
<dbReference type="OrthoDB" id="129627at2"/>
<feature type="transmembrane region" description="Helical" evidence="1">
    <location>
        <begin position="48"/>
        <end position="66"/>
    </location>
</feature>
<keyword evidence="4" id="KW-1185">Reference proteome</keyword>
<gene>
    <name evidence="3" type="ORF">FAZ15_21595</name>
</gene>
<comment type="caution">
    <text evidence="3">The sequence shown here is derived from an EMBL/GenBank/DDBJ whole genome shotgun (WGS) entry which is preliminary data.</text>
</comment>